<protein>
    <submittedName>
        <fullName evidence="2">Uncharacterized protein</fullName>
    </submittedName>
</protein>
<accession>A0A0S4JNG6</accession>
<feature type="compositionally biased region" description="Basic and acidic residues" evidence="1">
    <location>
        <begin position="60"/>
        <end position="71"/>
    </location>
</feature>
<dbReference type="Proteomes" id="UP000051952">
    <property type="component" value="Unassembled WGS sequence"/>
</dbReference>
<feature type="compositionally biased region" description="Basic and acidic residues" evidence="1">
    <location>
        <begin position="205"/>
        <end position="237"/>
    </location>
</feature>
<evidence type="ECO:0000313" key="2">
    <source>
        <dbReference type="EMBL" id="CUG93075.1"/>
    </source>
</evidence>
<reference evidence="3" key="1">
    <citation type="submission" date="2015-09" db="EMBL/GenBank/DDBJ databases">
        <authorList>
            <consortium name="Pathogen Informatics"/>
        </authorList>
    </citation>
    <scope>NUCLEOTIDE SEQUENCE [LARGE SCALE GENOMIC DNA]</scope>
    <source>
        <strain evidence="3">Lake Konstanz</strain>
    </source>
</reference>
<evidence type="ECO:0000256" key="1">
    <source>
        <dbReference type="SAM" id="MobiDB-lite"/>
    </source>
</evidence>
<keyword evidence="3" id="KW-1185">Reference proteome</keyword>
<name>A0A0S4JNG6_BODSA</name>
<organism evidence="2 3">
    <name type="scientific">Bodo saltans</name>
    <name type="common">Flagellated protozoan</name>
    <dbReference type="NCBI Taxonomy" id="75058"/>
    <lineage>
        <taxon>Eukaryota</taxon>
        <taxon>Discoba</taxon>
        <taxon>Euglenozoa</taxon>
        <taxon>Kinetoplastea</taxon>
        <taxon>Metakinetoplastina</taxon>
        <taxon>Eubodonida</taxon>
        <taxon>Bodonidae</taxon>
        <taxon>Bodo</taxon>
    </lineage>
</organism>
<sequence>MFEPAVPQEALVQRKRHFVPETVQLSAKVPPAAVSKRTFARDASLYLNPHVADGPPTPRVNHEWSDAESRRRVVYPSTLEFTRPGKPWAPVGGQGGQPIPQPPPSPRKQTPNAADKSNSPRKVTGPPSDRIMSRPHRQELSPKIQLPKKDVDLKKLMQRIEQNVKNRQTRIDANAKKLEQSQINPGSRKKPSDDGGTTPSNAELSEFHRRLLEEPLQQRERHLKSLQDKLLNREKTSPPRKLTPSEQKSVSARMYNEGISRQHKTMLSASKKYIDDVAPKFASLTADEAKASSDRLFSGELR</sequence>
<gene>
    <name evidence="2" type="ORF">BSAL_40630</name>
</gene>
<dbReference type="AlphaFoldDB" id="A0A0S4JNG6"/>
<dbReference type="VEuPathDB" id="TriTrypDB:BSAL_40630"/>
<feature type="compositionally biased region" description="Basic and acidic residues" evidence="1">
    <location>
        <begin position="169"/>
        <end position="179"/>
    </location>
</feature>
<proteinExistence type="predicted"/>
<feature type="region of interest" description="Disordered" evidence="1">
    <location>
        <begin position="47"/>
        <end position="256"/>
    </location>
</feature>
<dbReference type="EMBL" id="CYKH01002117">
    <property type="protein sequence ID" value="CUG93075.1"/>
    <property type="molecule type" value="Genomic_DNA"/>
</dbReference>
<evidence type="ECO:0000313" key="3">
    <source>
        <dbReference type="Proteomes" id="UP000051952"/>
    </source>
</evidence>